<protein>
    <recommendedName>
        <fullName evidence="4">Aspartyl protease</fullName>
    </recommendedName>
</protein>
<dbReference type="Gene3D" id="2.40.70.10">
    <property type="entry name" value="Acid Proteases"/>
    <property type="match status" value="2"/>
</dbReference>
<dbReference type="Proteomes" id="UP000254958">
    <property type="component" value="Unassembled WGS sequence"/>
</dbReference>
<dbReference type="InterPro" id="IPR021109">
    <property type="entry name" value="Peptidase_aspartic_dom_sf"/>
</dbReference>
<comment type="caution">
    <text evidence="2">The sequence shown here is derived from an EMBL/GenBank/DDBJ whole genome shotgun (WGS) entry which is preliminary data.</text>
</comment>
<keyword evidence="3" id="KW-1185">Reference proteome</keyword>
<evidence type="ECO:0000313" key="2">
    <source>
        <dbReference type="EMBL" id="RDI40686.1"/>
    </source>
</evidence>
<gene>
    <name evidence="2" type="ORF">C7453_101484</name>
</gene>
<feature type="region of interest" description="Disordered" evidence="1">
    <location>
        <begin position="357"/>
        <end position="381"/>
    </location>
</feature>
<dbReference type="AlphaFoldDB" id="A0A370GBY5"/>
<dbReference type="SUPFAM" id="SSF50630">
    <property type="entry name" value="Acid proteases"/>
    <property type="match status" value="1"/>
</dbReference>
<accession>A0A370GBY5</accession>
<sequence>MMKSVPGASARNVVRSILMLLPAVPLMFLSAPMAAARGRHIAPVVPPPAAPVASAADDTPPVPQAGPCIAHVLSLPLLTGEGSPGVAITFDAAKGMAFLGVSQETLGVFERPGLEYDHGRTLHMQTVTGPAETFETTVDRLELGRGTARHVPAIILGRMDGKAAGLPILGVVGYDILGNYDVLMDFPRHIVTLFKETGAAACPPLPALVGAHAYSALLMPNSQGMDITVQVSLNGALVGMEVEPGSNASVLRTADAADIGVGKAALAADPRSRTDAGNAIIGRRHRFAPVAIGTWHGASLSADVTNAQFNILGMDFLRGRRVLFAFPTRMFYFSDVQPDAAGAASATLSLAQSRLADVEVQQDDGGTPAAPAQTPAPAPAP</sequence>
<dbReference type="Pfam" id="PF13650">
    <property type="entry name" value="Asp_protease_2"/>
    <property type="match status" value="1"/>
</dbReference>
<evidence type="ECO:0008006" key="4">
    <source>
        <dbReference type="Google" id="ProtNLM"/>
    </source>
</evidence>
<organism evidence="2 3">
    <name type="scientific">Gluconacetobacter liquefaciens</name>
    <name type="common">Acetobacter liquefaciens</name>
    <dbReference type="NCBI Taxonomy" id="89584"/>
    <lineage>
        <taxon>Bacteria</taxon>
        <taxon>Pseudomonadati</taxon>
        <taxon>Pseudomonadota</taxon>
        <taxon>Alphaproteobacteria</taxon>
        <taxon>Acetobacterales</taxon>
        <taxon>Acetobacteraceae</taxon>
        <taxon>Gluconacetobacter</taxon>
    </lineage>
</organism>
<proteinExistence type="predicted"/>
<name>A0A370GBY5_GLULI</name>
<evidence type="ECO:0000256" key="1">
    <source>
        <dbReference type="SAM" id="MobiDB-lite"/>
    </source>
</evidence>
<dbReference type="EMBL" id="QQAW01000001">
    <property type="protein sequence ID" value="RDI40686.1"/>
    <property type="molecule type" value="Genomic_DNA"/>
</dbReference>
<evidence type="ECO:0000313" key="3">
    <source>
        <dbReference type="Proteomes" id="UP000254958"/>
    </source>
</evidence>
<reference evidence="2 3" key="1">
    <citation type="submission" date="2018-07" db="EMBL/GenBank/DDBJ databases">
        <title>Genomic Encyclopedia of Type Strains, Phase IV (KMG-IV): sequencing the most valuable type-strain genomes for metagenomic binning, comparative biology and taxonomic classification.</title>
        <authorList>
            <person name="Goeker M."/>
        </authorList>
    </citation>
    <scope>NUCLEOTIDE SEQUENCE [LARGE SCALE GENOMIC DNA]</scope>
    <source>
        <strain evidence="2 3">DSM 5603</strain>
    </source>
</reference>